<evidence type="ECO:0000313" key="4">
    <source>
        <dbReference type="Proteomes" id="UP000619079"/>
    </source>
</evidence>
<name>A0A8J7IJV1_9RHOB</name>
<dbReference type="RefSeq" id="WP_199025793.1">
    <property type="nucleotide sequence ID" value="NZ_JAELVR010000010.1"/>
</dbReference>
<dbReference type="Gene3D" id="3.40.30.10">
    <property type="entry name" value="Glutaredoxin"/>
    <property type="match status" value="1"/>
</dbReference>
<protein>
    <submittedName>
        <fullName evidence="3">Glutathione S-transferase family protein</fullName>
    </submittedName>
</protein>
<dbReference type="PANTHER" id="PTHR44051">
    <property type="entry name" value="GLUTATHIONE S-TRANSFERASE-RELATED"/>
    <property type="match status" value="1"/>
</dbReference>
<feature type="domain" description="GST C-terminal" evidence="2">
    <location>
        <begin position="79"/>
        <end position="197"/>
    </location>
</feature>
<dbReference type="Proteomes" id="UP000619079">
    <property type="component" value="Unassembled WGS sequence"/>
</dbReference>
<dbReference type="Pfam" id="PF13409">
    <property type="entry name" value="GST_N_2"/>
    <property type="match status" value="1"/>
</dbReference>
<reference evidence="3" key="1">
    <citation type="submission" date="2020-12" db="EMBL/GenBank/DDBJ databases">
        <title>Sedimentitalea sp. nov., isolated from sand in Incheon.</title>
        <authorList>
            <person name="Kim W."/>
        </authorList>
    </citation>
    <scope>NUCLEOTIDE SEQUENCE</scope>
    <source>
        <strain evidence="3">CAU 1593</strain>
    </source>
</reference>
<organism evidence="3 4">
    <name type="scientific">Sedimentitalea arenosa</name>
    <dbReference type="NCBI Taxonomy" id="2798803"/>
    <lineage>
        <taxon>Bacteria</taxon>
        <taxon>Pseudomonadati</taxon>
        <taxon>Pseudomonadota</taxon>
        <taxon>Alphaproteobacteria</taxon>
        <taxon>Rhodobacterales</taxon>
        <taxon>Paracoccaceae</taxon>
        <taxon>Sedimentitalea</taxon>
    </lineage>
</organism>
<dbReference type="InterPro" id="IPR010987">
    <property type="entry name" value="Glutathione-S-Trfase_C-like"/>
</dbReference>
<dbReference type="PROSITE" id="PS50405">
    <property type="entry name" value="GST_CTER"/>
    <property type="match status" value="1"/>
</dbReference>
<dbReference type="AlphaFoldDB" id="A0A8J7IJV1"/>
<sequence length="197" mass="21935">MYKVYGSVTSRAFRVLWLLEELGEPYEFIKAGPRSDAVTALNPSGKIPVLQVGDDIIPDSTAIMTYLADKHGKFTYPAGSVARAQQDALTHAVLDELDAVLWTAARHGFILPEEQRVPAVKPSLMWEFARNLDRLADRMVGPFLQGEQMTIADIIATHCLNWAIGAKFPVENEKLSDYAKSMRARDAFKRVRALDGD</sequence>
<dbReference type="Gene3D" id="1.20.1050.10">
    <property type="match status" value="1"/>
</dbReference>
<dbReference type="SFLD" id="SFLDG00358">
    <property type="entry name" value="Main_(cytGST)"/>
    <property type="match status" value="1"/>
</dbReference>
<dbReference type="PROSITE" id="PS50404">
    <property type="entry name" value="GST_NTER"/>
    <property type="match status" value="1"/>
</dbReference>
<dbReference type="PANTHER" id="PTHR44051:SF8">
    <property type="entry name" value="GLUTATHIONE S-TRANSFERASE GSTA"/>
    <property type="match status" value="1"/>
</dbReference>
<dbReference type="SFLD" id="SFLDS00019">
    <property type="entry name" value="Glutathione_Transferase_(cytos"/>
    <property type="match status" value="1"/>
</dbReference>
<dbReference type="EMBL" id="JAELVR010000010">
    <property type="protein sequence ID" value="MBJ6372887.1"/>
    <property type="molecule type" value="Genomic_DNA"/>
</dbReference>
<feature type="domain" description="GST N-terminal" evidence="1">
    <location>
        <begin position="1"/>
        <end position="75"/>
    </location>
</feature>
<evidence type="ECO:0000313" key="3">
    <source>
        <dbReference type="EMBL" id="MBJ6372887.1"/>
    </source>
</evidence>
<dbReference type="InterPro" id="IPR040079">
    <property type="entry name" value="Glutathione_S-Trfase"/>
</dbReference>
<evidence type="ECO:0000259" key="1">
    <source>
        <dbReference type="PROSITE" id="PS50404"/>
    </source>
</evidence>
<evidence type="ECO:0000259" key="2">
    <source>
        <dbReference type="PROSITE" id="PS50405"/>
    </source>
</evidence>
<dbReference type="InterPro" id="IPR004045">
    <property type="entry name" value="Glutathione_S-Trfase_N"/>
</dbReference>
<dbReference type="CDD" id="cd03046">
    <property type="entry name" value="GST_N_GTT1_like"/>
    <property type="match status" value="1"/>
</dbReference>
<dbReference type="SUPFAM" id="SSF47616">
    <property type="entry name" value="GST C-terminal domain-like"/>
    <property type="match status" value="1"/>
</dbReference>
<proteinExistence type="predicted"/>
<dbReference type="InterPro" id="IPR036282">
    <property type="entry name" value="Glutathione-S-Trfase_C_sf"/>
</dbReference>
<gene>
    <name evidence="3" type="ORF">JF290_15270</name>
</gene>
<keyword evidence="4" id="KW-1185">Reference proteome</keyword>
<dbReference type="InterPro" id="IPR036249">
    <property type="entry name" value="Thioredoxin-like_sf"/>
</dbReference>
<comment type="caution">
    <text evidence="3">The sequence shown here is derived from an EMBL/GenBank/DDBJ whole genome shotgun (WGS) entry which is preliminary data.</text>
</comment>
<accession>A0A8J7IJV1</accession>
<dbReference type="SUPFAM" id="SSF52833">
    <property type="entry name" value="Thioredoxin-like"/>
    <property type="match status" value="1"/>
</dbReference>